<proteinExistence type="predicted"/>
<gene>
    <name evidence="1" type="ORF">S03H2_06912</name>
</gene>
<dbReference type="InterPro" id="IPR003615">
    <property type="entry name" value="HNH_nuc"/>
</dbReference>
<comment type="caution">
    <text evidence="1">The sequence shown here is derived from an EMBL/GenBank/DDBJ whole genome shotgun (WGS) entry which is preliminary data.</text>
</comment>
<reference evidence="1" key="1">
    <citation type="journal article" date="2014" name="Front. Microbiol.">
        <title>High frequency of phylogenetically diverse reductive dehalogenase-homologous genes in deep subseafloor sedimentary metagenomes.</title>
        <authorList>
            <person name="Kawai M."/>
            <person name="Futagami T."/>
            <person name="Toyoda A."/>
            <person name="Takaki Y."/>
            <person name="Nishi S."/>
            <person name="Hori S."/>
            <person name="Arai W."/>
            <person name="Tsubouchi T."/>
            <person name="Morono Y."/>
            <person name="Uchiyama I."/>
            <person name="Ito T."/>
            <person name="Fujiyama A."/>
            <person name="Inagaki F."/>
            <person name="Takami H."/>
        </authorList>
    </citation>
    <scope>NUCLEOTIDE SEQUENCE</scope>
    <source>
        <strain evidence="1">Expedition CK06-06</strain>
    </source>
</reference>
<feature type="non-terminal residue" evidence="1">
    <location>
        <position position="201"/>
    </location>
</feature>
<organism evidence="1">
    <name type="scientific">marine sediment metagenome</name>
    <dbReference type="NCBI Taxonomy" id="412755"/>
    <lineage>
        <taxon>unclassified sequences</taxon>
        <taxon>metagenomes</taxon>
        <taxon>ecological metagenomes</taxon>
    </lineage>
</organism>
<evidence type="ECO:0008006" key="2">
    <source>
        <dbReference type="Google" id="ProtNLM"/>
    </source>
</evidence>
<dbReference type="AlphaFoldDB" id="X1DK66"/>
<name>X1DK66_9ZZZZ</name>
<dbReference type="EMBL" id="BARU01003111">
    <property type="protein sequence ID" value="GAH20572.1"/>
    <property type="molecule type" value="Genomic_DNA"/>
</dbReference>
<protein>
    <recommendedName>
        <fullName evidence="2">HNH nuclease domain-containing protein</fullName>
    </recommendedName>
</protein>
<sequence length="201" mass="23419">MREKIPKSIEEKLLIKNRHCCCICRWRGIGKEINIHHIDGNNSNNDISNLSVLCLEHASMADAGLREGKLGSGKKLSPKEVKEFKAIWEKMNDVEIQESKISIPKNEKRYLEILYDFEIRKSIAEIASLNPEEHPKQNEKIEEKFNYFNQLAFEEVMSHIDIRMILLNAYSDYTFHVIGNDKFSEMMAESIYSFSWHLIGP</sequence>
<evidence type="ECO:0000313" key="1">
    <source>
        <dbReference type="EMBL" id="GAH20572.1"/>
    </source>
</evidence>
<dbReference type="CDD" id="cd00085">
    <property type="entry name" value="HNHc"/>
    <property type="match status" value="1"/>
</dbReference>
<accession>X1DK66</accession>